<keyword evidence="1" id="KW-0812">Transmembrane</keyword>
<proteinExistence type="predicted"/>
<keyword evidence="1" id="KW-0472">Membrane</keyword>
<protein>
    <recommendedName>
        <fullName evidence="5">Lipoprotein</fullName>
    </recommendedName>
</protein>
<dbReference type="AlphaFoldDB" id="A0A9D5JV10"/>
<gene>
    <name evidence="3" type="ORF">GF339_08855</name>
</gene>
<feature type="transmembrane region" description="Helical" evidence="1">
    <location>
        <begin position="154"/>
        <end position="178"/>
    </location>
</feature>
<evidence type="ECO:0008006" key="5">
    <source>
        <dbReference type="Google" id="ProtNLM"/>
    </source>
</evidence>
<feature type="signal peptide" evidence="2">
    <location>
        <begin position="1"/>
        <end position="21"/>
    </location>
</feature>
<dbReference type="PROSITE" id="PS51257">
    <property type="entry name" value="PROKAR_LIPOPROTEIN"/>
    <property type="match status" value="1"/>
</dbReference>
<evidence type="ECO:0000313" key="4">
    <source>
        <dbReference type="Proteomes" id="UP000649604"/>
    </source>
</evidence>
<dbReference type="Proteomes" id="UP000649604">
    <property type="component" value="Unassembled WGS sequence"/>
</dbReference>
<dbReference type="EMBL" id="WJJP01000278">
    <property type="protein sequence ID" value="MBD3324680.1"/>
    <property type="molecule type" value="Genomic_DNA"/>
</dbReference>
<evidence type="ECO:0000256" key="1">
    <source>
        <dbReference type="SAM" id="Phobius"/>
    </source>
</evidence>
<evidence type="ECO:0000256" key="2">
    <source>
        <dbReference type="SAM" id="SignalP"/>
    </source>
</evidence>
<sequence length="187" mass="21494">MKCRNKLIVFFISYLIQFVLTSCSEPTPPSPKPTQRSFSAWIEEKTQISPEEQRELDEFYQNSQKGFEQLGKLIESKVFGTPTPSSRSGLNDILTPTPKPTQTPIVNKDHKTEESASFLVVVTLLLVPLSLMLILILYHQIFIKKDYKLGNPKIIYWFCIIGLYFQILIIFKTGAYIFNEDNTIPII</sequence>
<name>A0A9D5JV10_9BACT</name>
<evidence type="ECO:0000313" key="3">
    <source>
        <dbReference type="EMBL" id="MBD3324680.1"/>
    </source>
</evidence>
<feature type="transmembrane region" description="Helical" evidence="1">
    <location>
        <begin position="118"/>
        <end position="142"/>
    </location>
</feature>
<organism evidence="3 4">
    <name type="scientific">candidate division KSB3 bacterium</name>
    <dbReference type="NCBI Taxonomy" id="2044937"/>
    <lineage>
        <taxon>Bacteria</taxon>
        <taxon>candidate division KSB3</taxon>
    </lineage>
</organism>
<reference evidence="3" key="1">
    <citation type="submission" date="2019-11" db="EMBL/GenBank/DDBJ databases">
        <title>Microbial mats filling the niche in hypersaline microbial mats.</title>
        <authorList>
            <person name="Wong H.L."/>
            <person name="Macleod F.I."/>
            <person name="White R.A. III"/>
            <person name="Burns B.P."/>
        </authorList>
    </citation>
    <scope>NUCLEOTIDE SEQUENCE</scope>
    <source>
        <strain evidence="3">Rbin_158</strain>
    </source>
</reference>
<accession>A0A9D5JV10</accession>
<keyword evidence="2" id="KW-0732">Signal</keyword>
<comment type="caution">
    <text evidence="3">The sequence shown here is derived from an EMBL/GenBank/DDBJ whole genome shotgun (WGS) entry which is preliminary data.</text>
</comment>
<feature type="chain" id="PRO_5039687429" description="Lipoprotein" evidence="2">
    <location>
        <begin position="22"/>
        <end position="187"/>
    </location>
</feature>
<feature type="non-terminal residue" evidence="3">
    <location>
        <position position="187"/>
    </location>
</feature>
<keyword evidence="1" id="KW-1133">Transmembrane helix</keyword>